<evidence type="ECO:0000313" key="6">
    <source>
        <dbReference type="Proteomes" id="UP000663829"/>
    </source>
</evidence>
<dbReference type="Proteomes" id="UP000681722">
    <property type="component" value="Unassembled WGS sequence"/>
</dbReference>
<evidence type="ECO:0000313" key="3">
    <source>
        <dbReference type="EMBL" id="CAF0797311.1"/>
    </source>
</evidence>
<comment type="caution">
    <text evidence="3">The sequence shown here is derived from an EMBL/GenBank/DDBJ whole genome shotgun (WGS) entry which is preliminary data.</text>
</comment>
<feature type="compositionally biased region" description="Polar residues" evidence="1">
    <location>
        <begin position="452"/>
        <end position="464"/>
    </location>
</feature>
<evidence type="ECO:0000313" key="4">
    <source>
        <dbReference type="EMBL" id="CAF3556264.1"/>
    </source>
</evidence>
<organism evidence="3 6">
    <name type="scientific">Didymodactylos carnosus</name>
    <dbReference type="NCBI Taxonomy" id="1234261"/>
    <lineage>
        <taxon>Eukaryota</taxon>
        <taxon>Metazoa</taxon>
        <taxon>Spiralia</taxon>
        <taxon>Gnathifera</taxon>
        <taxon>Rotifera</taxon>
        <taxon>Eurotatoria</taxon>
        <taxon>Bdelloidea</taxon>
        <taxon>Philodinida</taxon>
        <taxon>Philodinidae</taxon>
        <taxon>Didymodactylos</taxon>
    </lineage>
</organism>
<dbReference type="EMBL" id="CAJOBA010000783">
    <property type="protein sequence ID" value="CAF3556264.1"/>
    <property type="molecule type" value="Genomic_DNA"/>
</dbReference>
<reference evidence="3" key="1">
    <citation type="submission" date="2021-02" db="EMBL/GenBank/DDBJ databases">
        <authorList>
            <person name="Nowell W R."/>
        </authorList>
    </citation>
    <scope>NUCLEOTIDE SEQUENCE</scope>
</reference>
<proteinExistence type="predicted"/>
<feature type="region of interest" description="Disordered" evidence="1">
    <location>
        <begin position="428"/>
        <end position="464"/>
    </location>
</feature>
<dbReference type="Proteomes" id="UP000677228">
    <property type="component" value="Unassembled WGS sequence"/>
</dbReference>
<evidence type="ECO:0000256" key="1">
    <source>
        <dbReference type="SAM" id="MobiDB-lite"/>
    </source>
</evidence>
<dbReference type="EMBL" id="CAJNOQ010000404">
    <property type="protein sequence ID" value="CAF0797311.1"/>
    <property type="molecule type" value="Genomic_DNA"/>
</dbReference>
<dbReference type="Proteomes" id="UP000663829">
    <property type="component" value="Unassembled WGS sequence"/>
</dbReference>
<dbReference type="EMBL" id="CAJNOK010000783">
    <property type="protein sequence ID" value="CAF0775156.1"/>
    <property type="molecule type" value="Genomic_DNA"/>
</dbReference>
<dbReference type="EMBL" id="CAJOBC010000404">
    <property type="protein sequence ID" value="CAF3582066.1"/>
    <property type="molecule type" value="Genomic_DNA"/>
</dbReference>
<dbReference type="AlphaFoldDB" id="A0A813SJS3"/>
<accession>A0A813SJS3</accession>
<keyword evidence="6" id="KW-1185">Reference proteome</keyword>
<dbReference type="OrthoDB" id="10026544at2759"/>
<protein>
    <submittedName>
        <fullName evidence="3">Uncharacterized protein</fullName>
    </submittedName>
</protein>
<name>A0A813SJS3_9BILA</name>
<dbReference type="Proteomes" id="UP000682733">
    <property type="component" value="Unassembled WGS sequence"/>
</dbReference>
<evidence type="ECO:0000313" key="5">
    <source>
        <dbReference type="EMBL" id="CAF3582066.1"/>
    </source>
</evidence>
<gene>
    <name evidence="3" type="ORF">GPM918_LOCUS3325</name>
    <name evidence="2" type="ORF">OVA965_LOCUS3299</name>
    <name evidence="5" type="ORF">SRO942_LOCUS3325</name>
    <name evidence="4" type="ORF">TMI583_LOCUS3298</name>
</gene>
<sequence>MSRNCGSSYSSTLGKTNINGTCNTNNNRFAQGYLSNCCNNRDYYKLPVINNGTTMPNNNPLFCRTSNQASNLLASSPPFAADVNPIHFTDICNVNCGNAHKIKPCPSSDIFPDTKNACSSSYNNCKMSCLPPNGYKDMNRSSDNNYGLQTPANKGWSSTSFTGFGKSGLHQQNMSSPFALDRPGGNYPNSGYNNNCNTQQRPVTSNGLYHNSLSNNSNGYLMGSGQKTVLRDRRLADEILQKAGIPFSNPCAVDCVEVISDCPVSGNDNISCDPHPLCMRKPADSQPPPPPRQVIVERLPTPPAKPRQIIFEKWLPYEEPKDRPCIVEKAEACNYQSPPKNVIIQYESLEPRIQANCVDEGVLSMDPQQYVKERPSGNAEVCYVDKISNLPDNIRCQLGPQALACVNSDRNKNMNIDQHSFNTCVVRTNPQQQQRDSRRQPRSSLNCRPAMSTPSTGRQQQLSSHCSQPCPQPCTMSNYRNTNNYSSASSMPKCITKYDINQLARPGQQAMTNVSRSYYNPWITTYGASYTNKNRVGCRTH</sequence>
<evidence type="ECO:0000313" key="2">
    <source>
        <dbReference type="EMBL" id="CAF0775156.1"/>
    </source>
</evidence>